<comment type="caution">
    <text evidence="1">The sequence shown here is derived from an EMBL/GenBank/DDBJ whole genome shotgun (WGS) entry which is preliminary data.</text>
</comment>
<organism evidence="1">
    <name type="scientific">marine sediment metagenome</name>
    <dbReference type="NCBI Taxonomy" id="412755"/>
    <lineage>
        <taxon>unclassified sequences</taxon>
        <taxon>metagenomes</taxon>
        <taxon>ecological metagenomes</taxon>
    </lineage>
</organism>
<accession>X1K713</accession>
<evidence type="ECO:0000313" key="1">
    <source>
        <dbReference type="EMBL" id="GAH86014.1"/>
    </source>
</evidence>
<reference evidence="1" key="1">
    <citation type="journal article" date="2014" name="Front. Microbiol.">
        <title>High frequency of phylogenetically diverse reductive dehalogenase-homologous genes in deep subseafloor sedimentary metagenomes.</title>
        <authorList>
            <person name="Kawai M."/>
            <person name="Futagami T."/>
            <person name="Toyoda A."/>
            <person name="Takaki Y."/>
            <person name="Nishi S."/>
            <person name="Hori S."/>
            <person name="Arai W."/>
            <person name="Tsubouchi T."/>
            <person name="Morono Y."/>
            <person name="Uchiyama I."/>
            <person name="Ito T."/>
            <person name="Fujiyama A."/>
            <person name="Inagaki F."/>
            <person name="Takami H."/>
        </authorList>
    </citation>
    <scope>NUCLEOTIDE SEQUENCE</scope>
    <source>
        <strain evidence="1">Expedition CK06-06</strain>
    </source>
</reference>
<gene>
    <name evidence="1" type="ORF">S03H2_67090</name>
</gene>
<sequence length="65" mass="7488">MDYMIVQFCKGCMDYVLGVEEPTIEFTVPVCICEVDMEDCDNLERNGKIEYNERVTARGTVQLDD</sequence>
<proteinExistence type="predicted"/>
<protein>
    <submittedName>
        <fullName evidence="1">Uncharacterized protein</fullName>
    </submittedName>
</protein>
<dbReference type="AlphaFoldDB" id="X1K713"/>
<name>X1K713_9ZZZZ</name>
<dbReference type="EMBL" id="BARU01043873">
    <property type="protein sequence ID" value="GAH86014.1"/>
    <property type="molecule type" value="Genomic_DNA"/>
</dbReference>